<dbReference type="SUPFAM" id="SSF52467">
    <property type="entry name" value="DHS-like NAD/FAD-binding domain"/>
    <property type="match status" value="1"/>
</dbReference>
<evidence type="ECO:0000256" key="3">
    <source>
        <dbReference type="ARBA" id="ARBA00023027"/>
    </source>
</evidence>
<dbReference type="InterPro" id="IPR026591">
    <property type="entry name" value="Sirtuin_cat_small_dom_sf"/>
</dbReference>
<keyword evidence="3" id="KW-0520">NAD</keyword>
<keyword evidence="2" id="KW-0808">Transferase</keyword>
<protein>
    <recommendedName>
        <fullName evidence="1">protein acetyllysine N-acetyltransferase</fullName>
        <ecNumber evidence="1">2.3.1.286</ecNumber>
    </recommendedName>
</protein>
<keyword evidence="4" id="KW-0479">Metal-binding</keyword>
<dbReference type="InterPro" id="IPR026590">
    <property type="entry name" value="Ssirtuin_cat_dom"/>
</dbReference>
<dbReference type="PANTHER" id="PTHR11085">
    <property type="entry name" value="NAD-DEPENDENT PROTEIN DEACYLASE SIRTUIN-5, MITOCHONDRIAL-RELATED"/>
    <property type="match status" value="1"/>
</dbReference>
<feature type="binding site" evidence="4">
    <location>
        <position position="148"/>
    </location>
    <ligand>
        <name>Zn(2+)</name>
        <dbReference type="ChEBI" id="CHEBI:29105"/>
    </ligand>
</feature>
<feature type="domain" description="Deacetylase sirtuin-type" evidence="5">
    <location>
        <begin position="1"/>
        <end position="241"/>
    </location>
</feature>
<dbReference type="Gene3D" id="3.40.50.1220">
    <property type="entry name" value="TPP-binding domain"/>
    <property type="match status" value="1"/>
</dbReference>
<sequence length="244" mass="27313">MKPRIVIFSGAGLSAESGIPTFRDSGGLWENFRIEDVASPEGWRRNPKLVLDFYAERFRKYKACQPNAAHYAIASLEQKYEVINITQNIDSLLEQAGCQTVWHLHGRADMQKCEWHYDIFADGDPRFRCDFKSPITKPIQLGDRCPKCGGQLRPDVVWFGEAVDMRHDYLEELIATAEVFIGIGTSAQVYPAAGLLTLFADTPKKFFIDPNPATSLLYGFTVYQGSAAAEMPKLARLLLGSADK</sequence>
<dbReference type="EMBL" id="PHFL01000060">
    <property type="protein sequence ID" value="RFM23681.1"/>
    <property type="molecule type" value="Genomic_DNA"/>
</dbReference>
<dbReference type="PROSITE" id="PS50305">
    <property type="entry name" value="SIRTUIN"/>
    <property type="match status" value="1"/>
</dbReference>
<evidence type="ECO:0000259" key="5">
    <source>
        <dbReference type="PROSITE" id="PS50305"/>
    </source>
</evidence>
<dbReference type="GO" id="GO:0046872">
    <property type="term" value="F:metal ion binding"/>
    <property type="evidence" value="ECO:0007669"/>
    <property type="project" value="UniProtKB-KW"/>
</dbReference>
<dbReference type="InterPro" id="IPR003000">
    <property type="entry name" value="Sirtuin"/>
</dbReference>
<keyword evidence="4" id="KW-0862">Zinc</keyword>
<organism evidence="6 7">
    <name type="scientific">Candidatus Thermochlorobacter aerophilus</name>
    <dbReference type="NCBI Taxonomy" id="1868324"/>
    <lineage>
        <taxon>Bacteria</taxon>
        <taxon>Pseudomonadati</taxon>
        <taxon>Chlorobiota</taxon>
        <taxon>Chlorobiia</taxon>
        <taxon>Chlorobiales</taxon>
        <taxon>Candidatus Thermochlorobacteriaceae</taxon>
        <taxon>Candidatus Thermochlorobacter</taxon>
    </lineage>
</organism>
<dbReference type="GO" id="GO:0070403">
    <property type="term" value="F:NAD+ binding"/>
    <property type="evidence" value="ECO:0007669"/>
    <property type="project" value="InterPro"/>
</dbReference>
<comment type="caution">
    <text evidence="6">The sequence shown here is derived from an EMBL/GenBank/DDBJ whole genome shotgun (WGS) entry which is preliminary data.</text>
</comment>
<dbReference type="InterPro" id="IPR029035">
    <property type="entry name" value="DHS-like_NAD/FAD-binding_dom"/>
</dbReference>
<evidence type="ECO:0000256" key="1">
    <source>
        <dbReference type="ARBA" id="ARBA00012928"/>
    </source>
</evidence>
<reference evidence="6 7" key="1">
    <citation type="journal article" date="2011" name="ISME J.">
        <title>Community ecology of hot spring cyanobacterial mats: predominant populations and their functional potential.</title>
        <authorList>
            <person name="Klatt C.G."/>
            <person name="Wood J.M."/>
            <person name="Rusch D.B."/>
            <person name="Bateson M.M."/>
            <person name="Hamamura N."/>
            <person name="Heidelberg J.F."/>
            <person name="Grossman A.R."/>
            <person name="Bhaya D."/>
            <person name="Cohan F.M."/>
            <person name="Kuhl M."/>
            <person name="Bryant D.A."/>
            <person name="Ward D.M."/>
        </authorList>
    </citation>
    <scope>NUCLEOTIDE SEQUENCE [LARGE SCALE GENOMIC DNA]</scope>
    <source>
        <strain evidence="6">OS</strain>
    </source>
</reference>
<dbReference type="EC" id="2.3.1.286" evidence="1"/>
<evidence type="ECO:0000313" key="6">
    <source>
        <dbReference type="EMBL" id="RFM23681.1"/>
    </source>
</evidence>
<evidence type="ECO:0000256" key="2">
    <source>
        <dbReference type="ARBA" id="ARBA00022679"/>
    </source>
</evidence>
<feature type="binding site" evidence="4">
    <location>
        <position position="113"/>
    </location>
    <ligand>
        <name>Zn(2+)</name>
        <dbReference type="ChEBI" id="CHEBI:29105"/>
    </ligand>
</feature>
<dbReference type="AlphaFoldDB" id="A0A395LZ27"/>
<gene>
    <name evidence="6" type="ORF">D0433_09945</name>
</gene>
<proteinExistence type="predicted"/>
<dbReference type="InterPro" id="IPR050134">
    <property type="entry name" value="NAD-dep_sirtuin_deacylases"/>
</dbReference>
<feature type="binding site" evidence="4">
    <location>
        <position position="145"/>
    </location>
    <ligand>
        <name>Zn(2+)</name>
        <dbReference type="ChEBI" id="CHEBI:29105"/>
    </ligand>
</feature>
<dbReference type="Pfam" id="PF02146">
    <property type="entry name" value="SIR2"/>
    <property type="match status" value="1"/>
</dbReference>
<dbReference type="GO" id="GO:0017136">
    <property type="term" value="F:histone deacetylase activity, NAD-dependent"/>
    <property type="evidence" value="ECO:0007669"/>
    <property type="project" value="TreeGrafter"/>
</dbReference>
<dbReference type="Gene3D" id="3.30.1600.10">
    <property type="entry name" value="SIR2/SIRT2 'Small Domain"/>
    <property type="match status" value="1"/>
</dbReference>
<accession>A0A395LZ27</accession>
<feature type="active site" description="Proton acceptor" evidence="4">
    <location>
        <position position="105"/>
    </location>
</feature>
<dbReference type="PANTHER" id="PTHR11085:SF4">
    <property type="entry name" value="NAD-DEPENDENT PROTEIN DEACYLASE"/>
    <property type="match status" value="1"/>
</dbReference>
<evidence type="ECO:0000256" key="4">
    <source>
        <dbReference type="PROSITE-ProRule" id="PRU00236"/>
    </source>
</evidence>
<evidence type="ECO:0000313" key="7">
    <source>
        <dbReference type="Proteomes" id="UP000266389"/>
    </source>
</evidence>
<name>A0A395LZ27_9BACT</name>
<dbReference type="Proteomes" id="UP000266389">
    <property type="component" value="Unassembled WGS sequence"/>
</dbReference>